<evidence type="ECO:0000313" key="2">
    <source>
        <dbReference type="EMBL" id="CAA7056413.1"/>
    </source>
</evidence>
<dbReference type="EMBL" id="CACVBM020001640">
    <property type="protein sequence ID" value="CAA7056413.1"/>
    <property type="molecule type" value="Genomic_DNA"/>
</dbReference>
<gene>
    <name evidence="1" type="ORF">MERR_LOCUS2111</name>
    <name evidence="2" type="ORF">MERR_LOCUS43649</name>
</gene>
<organism evidence="2 3">
    <name type="scientific">Microthlaspi erraticum</name>
    <dbReference type="NCBI Taxonomy" id="1685480"/>
    <lineage>
        <taxon>Eukaryota</taxon>
        <taxon>Viridiplantae</taxon>
        <taxon>Streptophyta</taxon>
        <taxon>Embryophyta</taxon>
        <taxon>Tracheophyta</taxon>
        <taxon>Spermatophyta</taxon>
        <taxon>Magnoliopsida</taxon>
        <taxon>eudicotyledons</taxon>
        <taxon>Gunneridae</taxon>
        <taxon>Pentapetalae</taxon>
        <taxon>rosids</taxon>
        <taxon>malvids</taxon>
        <taxon>Brassicales</taxon>
        <taxon>Brassicaceae</taxon>
        <taxon>Coluteocarpeae</taxon>
        <taxon>Microthlaspi</taxon>
    </lineage>
</organism>
<sequence>MTRKSIDAESYTIHLSASETDSEKQCSYYMWRQKFTVKLENRVERRSEVDDWMITLAFPYGERLVCGNTSPGIYAFLPTEMVTNFPFIIQADFILSSSRETILLDDIWNQGILS</sequence>
<evidence type="ECO:0000313" key="1">
    <source>
        <dbReference type="EMBL" id="CAA7014876.1"/>
    </source>
</evidence>
<dbReference type="PANTHER" id="PTHR32387">
    <property type="entry name" value="WU:FJ29H11"/>
    <property type="match status" value="1"/>
</dbReference>
<protein>
    <submittedName>
        <fullName evidence="2">Uncharacterized protein</fullName>
    </submittedName>
</protein>
<dbReference type="Proteomes" id="UP000467841">
    <property type="component" value="Unassembled WGS sequence"/>
</dbReference>
<dbReference type="OrthoDB" id="1262810at2759"/>
<accession>A0A6D2KPB9</accession>
<reference evidence="2 3" key="1">
    <citation type="submission" date="2020-01" db="EMBL/GenBank/DDBJ databases">
        <authorList>
            <person name="Mishra B."/>
        </authorList>
    </citation>
    <scope>NUCLEOTIDE SEQUENCE [LARGE SCALE GENOMIC DNA]</scope>
</reference>
<dbReference type="EMBL" id="CACVBM020000122">
    <property type="protein sequence ID" value="CAA7014876.1"/>
    <property type="molecule type" value="Genomic_DNA"/>
</dbReference>
<proteinExistence type="predicted"/>
<name>A0A6D2KPB9_9BRAS</name>
<dbReference type="InterPro" id="IPR052957">
    <property type="entry name" value="Auxin_embryo_med"/>
</dbReference>
<evidence type="ECO:0000313" key="3">
    <source>
        <dbReference type="Proteomes" id="UP000467841"/>
    </source>
</evidence>
<keyword evidence="3" id="KW-1185">Reference proteome</keyword>
<dbReference type="PANTHER" id="PTHR32387:SF3">
    <property type="entry name" value="ATP_DNA BINDING PROTEIN"/>
    <property type="match status" value="1"/>
</dbReference>
<dbReference type="AlphaFoldDB" id="A0A6D2KPB9"/>